<dbReference type="AlphaFoldDB" id="A0AAV2HRA3"/>
<comment type="caution">
    <text evidence="1">The sequence shown here is derived from an EMBL/GenBank/DDBJ whole genome shotgun (WGS) entry which is preliminary data.</text>
</comment>
<evidence type="ECO:0000313" key="1">
    <source>
        <dbReference type="EMBL" id="CAL1535977.1"/>
    </source>
</evidence>
<gene>
    <name evidence="1" type="ORF">GSLYS_00009897001</name>
</gene>
<evidence type="ECO:0000313" key="2">
    <source>
        <dbReference type="Proteomes" id="UP001497497"/>
    </source>
</evidence>
<sequence>MFKAESSVSLNVHSEPRSKLISLPSVTSAYQRPHQITSCQIRLPAVTSNYQPAHQITSRHIRLPAVTSDYQPSHQITTVTSDYQLSLQITSCHIRLKSCRMYLDVANLQLPFTMPCHRCYCYPRKYLPLPQQKCITCHNHSCLKKYCTPPLMSNKVLHPTTHV</sequence>
<name>A0AAV2HRA3_LYMST</name>
<proteinExistence type="predicted"/>
<keyword evidence="2" id="KW-1185">Reference proteome</keyword>
<organism evidence="1 2">
    <name type="scientific">Lymnaea stagnalis</name>
    <name type="common">Great pond snail</name>
    <name type="synonym">Helix stagnalis</name>
    <dbReference type="NCBI Taxonomy" id="6523"/>
    <lineage>
        <taxon>Eukaryota</taxon>
        <taxon>Metazoa</taxon>
        <taxon>Spiralia</taxon>
        <taxon>Lophotrochozoa</taxon>
        <taxon>Mollusca</taxon>
        <taxon>Gastropoda</taxon>
        <taxon>Heterobranchia</taxon>
        <taxon>Euthyneura</taxon>
        <taxon>Panpulmonata</taxon>
        <taxon>Hygrophila</taxon>
        <taxon>Lymnaeoidea</taxon>
        <taxon>Lymnaeidae</taxon>
        <taxon>Lymnaea</taxon>
    </lineage>
</organism>
<dbReference type="Proteomes" id="UP001497497">
    <property type="component" value="Unassembled WGS sequence"/>
</dbReference>
<dbReference type="EMBL" id="CAXITT010000216">
    <property type="protein sequence ID" value="CAL1535977.1"/>
    <property type="molecule type" value="Genomic_DNA"/>
</dbReference>
<reference evidence="1 2" key="1">
    <citation type="submission" date="2024-04" db="EMBL/GenBank/DDBJ databases">
        <authorList>
            <consortium name="Genoscope - CEA"/>
            <person name="William W."/>
        </authorList>
    </citation>
    <scope>NUCLEOTIDE SEQUENCE [LARGE SCALE GENOMIC DNA]</scope>
</reference>
<protein>
    <submittedName>
        <fullName evidence="1">Uncharacterized protein</fullName>
    </submittedName>
</protein>
<accession>A0AAV2HRA3</accession>